<dbReference type="EMBL" id="CABWLC010000006">
    <property type="protein sequence ID" value="VXA82592.1"/>
    <property type="molecule type" value="Genomic_DNA"/>
</dbReference>
<sequence>MIKMKLMDNLRASKIKGNLKSEQVYGGCRKGLFVIESTVDETDGQNSINSKSCMDEGT</sequence>
<proteinExistence type="predicted"/>
<evidence type="ECO:0000313" key="2">
    <source>
        <dbReference type="Proteomes" id="UP000439123"/>
    </source>
</evidence>
<organism evidence="1 2">
    <name type="scientific">Aeromonas veronii</name>
    <dbReference type="NCBI Taxonomy" id="654"/>
    <lineage>
        <taxon>Bacteria</taxon>
        <taxon>Pseudomonadati</taxon>
        <taxon>Pseudomonadota</taxon>
        <taxon>Gammaproteobacteria</taxon>
        <taxon>Aeromonadales</taxon>
        <taxon>Aeromonadaceae</taxon>
        <taxon>Aeromonas</taxon>
    </lineage>
</organism>
<dbReference type="Proteomes" id="UP000439123">
    <property type="component" value="Unassembled WGS sequence"/>
</dbReference>
<gene>
    <name evidence="1" type="ORF">AERO8C_140100</name>
</gene>
<accession>A0A653KTL9</accession>
<name>A0A653KTL9_AERVE</name>
<reference evidence="1 2" key="1">
    <citation type="submission" date="2019-10" db="EMBL/GenBank/DDBJ databases">
        <authorList>
            <person name="Karimi E."/>
        </authorList>
    </citation>
    <scope>NUCLEOTIDE SEQUENCE [LARGE SCALE GENOMIC DNA]</scope>
    <source>
        <strain evidence="1">Aeromonas sp. 8C</strain>
    </source>
</reference>
<evidence type="ECO:0000313" key="1">
    <source>
        <dbReference type="EMBL" id="VXA82592.1"/>
    </source>
</evidence>
<protein>
    <submittedName>
        <fullName evidence="1">Uncharacterized protein</fullName>
    </submittedName>
</protein>
<dbReference type="AlphaFoldDB" id="A0A653KTL9"/>